<dbReference type="EMBL" id="JBHSLW010000039">
    <property type="protein sequence ID" value="MFC5422452.1"/>
    <property type="molecule type" value="Genomic_DNA"/>
</dbReference>
<name>A0ABW0IXI8_9HYPH</name>
<feature type="transmembrane region" description="Helical" evidence="1">
    <location>
        <begin position="12"/>
        <end position="35"/>
    </location>
</feature>
<gene>
    <name evidence="2" type="ORF">ACFPOB_23070</name>
</gene>
<dbReference type="InterPro" id="IPR012902">
    <property type="entry name" value="N_methyl_site"/>
</dbReference>
<comment type="caution">
    <text evidence="2">The sequence shown here is derived from an EMBL/GenBank/DDBJ whole genome shotgun (WGS) entry which is preliminary data.</text>
</comment>
<proteinExistence type="predicted"/>
<organism evidence="2 3">
    <name type="scientific">Bosea eneae</name>
    <dbReference type="NCBI Taxonomy" id="151454"/>
    <lineage>
        <taxon>Bacteria</taxon>
        <taxon>Pseudomonadati</taxon>
        <taxon>Pseudomonadota</taxon>
        <taxon>Alphaproteobacteria</taxon>
        <taxon>Hyphomicrobiales</taxon>
        <taxon>Boseaceae</taxon>
        <taxon>Bosea</taxon>
    </lineage>
</organism>
<keyword evidence="1" id="KW-0472">Membrane</keyword>
<dbReference type="Proteomes" id="UP001596053">
    <property type="component" value="Unassembled WGS sequence"/>
</dbReference>
<dbReference type="NCBIfam" id="TIGR02532">
    <property type="entry name" value="IV_pilin_GFxxxE"/>
    <property type="match status" value="1"/>
</dbReference>
<accession>A0ABW0IXI8</accession>
<evidence type="ECO:0000313" key="3">
    <source>
        <dbReference type="Proteomes" id="UP001596053"/>
    </source>
</evidence>
<sequence>MKRVALPAVEVAMGFSLVEISIVMACISLLGYLIADDMA</sequence>
<dbReference type="RefSeq" id="WP_377800718.1">
    <property type="nucleotide sequence ID" value="NZ_JBHSLW010000039.1"/>
</dbReference>
<evidence type="ECO:0000256" key="1">
    <source>
        <dbReference type="SAM" id="Phobius"/>
    </source>
</evidence>
<keyword evidence="3" id="KW-1185">Reference proteome</keyword>
<evidence type="ECO:0000313" key="2">
    <source>
        <dbReference type="EMBL" id="MFC5422452.1"/>
    </source>
</evidence>
<keyword evidence="1" id="KW-0812">Transmembrane</keyword>
<reference evidence="3" key="1">
    <citation type="journal article" date="2019" name="Int. J. Syst. Evol. Microbiol.">
        <title>The Global Catalogue of Microorganisms (GCM) 10K type strain sequencing project: providing services to taxonomists for standard genome sequencing and annotation.</title>
        <authorList>
            <consortium name="The Broad Institute Genomics Platform"/>
            <consortium name="The Broad Institute Genome Sequencing Center for Infectious Disease"/>
            <person name="Wu L."/>
            <person name="Ma J."/>
        </authorList>
    </citation>
    <scope>NUCLEOTIDE SEQUENCE [LARGE SCALE GENOMIC DNA]</scope>
    <source>
        <strain evidence="3">NCAIM B.01391</strain>
    </source>
</reference>
<keyword evidence="1" id="KW-1133">Transmembrane helix</keyword>
<protein>
    <submittedName>
        <fullName evidence="2">Prepilin-type N-terminal cleavage/methylation domain-containing protein</fullName>
    </submittedName>
</protein>